<dbReference type="PATRIC" id="fig|1212489.4.peg.3293"/>
<dbReference type="Proteomes" id="UP000054736">
    <property type="component" value="Unassembled WGS sequence"/>
</dbReference>
<dbReference type="InterPro" id="IPR009923">
    <property type="entry name" value="Dodecin"/>
</dbReference>
<dbReference type="Pfam" id="PF07311">
    <property type="entry name" value="Dodecin"/>
    <property type="match status" value="1"/>
</dbReference>
<gene>
    <name evidence="1" type="ORF">Ldro_3108</name>
</gene>
<protein>
    <submittedName>
        <fullName evidence="1">Protein with a Dodecin-like topology</fullName>
    </submittedName>
</protein>
<dbReference type="InterPro" id="IPR025543">
    <property type="entry name" value="Dodecin-like"/>
</dbReference>
<reference evidence="1 2" key="1">
    <citation type="submission" date="2015-11" db="EMBL/GenBank/DDBJ databases">
        <title>Genomic analysis of 38 Legionella species identifies large and diverse effector repertoires.</title>
        <authorList>
            <person name="Burstein D."/>
            <person name="Amaro F."/>
            <person name="Zusman T."/>
            <person name="Lifshitz Z."/>
            <person name="Cohen O."/>
            <person name="Gilbert J.A."/>
            <person name="Pupko T."/>
            <person name="Shuman H.A."/>
            <person name="Segal G."/>
        </authorList>
    </citation>
    <scope>NUCLEOTIDE SEQUENCE [LARGE SCALE GENOMIC DNA]</scope>
    <source>
        <strain evidence="1 2">ATCC 700990</strain>
    </source>
</reference>
<accession>A0A0W0SL56</accession>
<dbReference type="AlphaFoldDB" id="A0A0W0SL56"/>
<dbReference type="InterPro" id="IPR050049">
    <property type="entry name" value="Dodecin_bact"/>
</dbReference>
<organism evidence="1 2">
    <name type="scientific">Legionella drozanskii LLAP-1</name>
    <dbReference type="NCBI Taxonomy" id="1212489"/>
    <lineage>
        <taxon>Bacteria</taxon>
        <taxon>Pseudomonadati</taxon>
        <taxon>Pseudomonadota</taxon>
        <taxon>Gammaproteobacteria</taxon>
        <taxon>Legionellales</taxon>
        <taxon>Legionellaceae</taxon>
        <taxon>Legionella</taxon>
    </lineage>
</organism>
<dbReference type="NCBIfam" id="NF043052">
    <property type="entry name" value="DodecBact"/>
    <property type="match status" value="1"/>
</dbReference>
<dbReference type="Gene3D" id="3.30.1660.10">
    <property type="entry name" value="Flavin-binding protein dodecin"/>
    <property type="match status" value="1"/>
</dbReference>
<dbReference type="EMBL" id="LNXY01000034">
    <property type="protein sequence ID" value="KTC83988.1"/>
    <property type="molecule type" value="Genomic_DNA"/>
</dbReference>
<dbReference type="SUPFAM" id="SSF89807">
    <property type="entry name" value="Dodecin-like"/>
    <property type="match status" value="1"/>
</dbReference>
<evidence type="ECO:0000313" key="1">
    <source>
        <dbReference type="EMBL" id="KTC83988.1"/>
    </source>
</evidence>
<dbReference type="InterPro" id="IPR036694">
    <property type="entry name" value="Dodecin-like_sf"/>
</dbReference>
<dbReference type="PANTHER" id="PTHR39324">
    <property type="entry name" value="CALCIUM DODECIN"/>
    <property type="match status" value="1"/>
</dbReference>
<dbReference type="STRING" id="1212489.Ldro_3108"/>
<sequence>MQIQGEEMNNRVYQIVELVGTSEEGIEEAINNAIATAAKLHGKLDWYEVLQTRGFIEGSKSKYYQVHIKVGCHAH</sequence>
<dbReference type="PANTHER" id="PTHR39324:SF1">
    <property type="entry name" value="CALCIUM DODECIN"/>
    <property type="match status" value="1"/>
</dbReference>
<comment type="caution">
    <text evidence="1">The sequence shown here is derived from an EMBL/GenBank/DDBJ whole genome shotgun (WGS) entry which is preliminary data.</text>
</comment>
<name>A0A0W0SL56_9GAMM</name>
<evidence type="ECO:0000313" key="2">
    <source>
        <dbReference type="Proteomes" id="UP000054736"/>
    </source>
</evidence>
<proteinExistence type="predicted"/>
<keyword evidence="2" id="KW-1185">Reference proteome</keyword>